<evidence type="ECO:0000256" key="2">
    <source>
        <dbReference type="ARBA" id="ARBA00009320"/>
    </source>
</evidence>
<dbReference type="InterPro" id="IPR001544">
    <property type="entry name" value="Aminotrans_IV"/>
</dbReference>
<proteinExistence type="inferred from homology"/>
<dbReference type="PROSITE" id="PS00770">
    <property type="entry name" value="AA_TRANSFER_CLASS_4"/>
    <property type="match status" value="1"/>
</dbReference>
<evidence type="ECO:0000256" key="5">
    <source>
        <dbReference type="SAM" id="MobiDB-lite"/>
    </source>
</evidence>
<dbReference type="EMBL" id="JBHUDO010000001">
    <property type="protein sequence ID" value="MFD1644718.1"/>
    <property type="molecule type" value="Genomic_DNA"/>
</dbReference>
<dbReference type="GO" id="GO:0008652">
    <property type="term" value="P:amino acid biosynthetic process"/>
    <property type="evidence" value="ECO:0007669"/>
    <property type="project" value="UniProtKB-ARBA"/>
</dbReference>
<dbReference type="RefSeq" id="WP_256399976.1">
    <property type="nucleotide sequence ID" value="NZ_JANHJR010000002.1"/>
</dbReference>
<keyword evidence="6" id="KW-0808">Transferase</keyword>
<evidence type="ECO:0000256" key="3">
    <source>
        <dbReference type="ARBA" id="ARBA00022898"/>
    </source>
</evidence>
<dbReference type="InterPro" id="IPR043132">
    <property type="entry name" value="BCAT-like_C"/>
</dbReference>
<evidence type="ECO:0000313" key="6">
    <source>
        <dbReference type="EMBL" id="MFD1644718.1"/>
    </source>
</evidence>
<dbReference type="Proteomes" id="UP001597034">
    <property type="component" value="Unassembled WGS sequence"/>
</dbReference>
<gene>
    <name evidence="6" type="ORF">ACFSBL_03390</name>
</gene>
<evidence type="ECO:0000313" key="7">
    <source>
        <dbReference type="Proteomes" id="UP001597034"/>
    </source>
</evidence>
<dbReference type="Gene3D" id="3.30.470.10">
    <property type="match status" value="1"/>
</dbReference>
<keyword evidence="3" id="KW-0663">Pyridoxal phosphate</keyword>
<dbReference type="SUPFAM" id="SSF56752">
    <property type="entry name" value="D-aminoacid aminotransferase-like PLP-dependent enzymes"/>
    <property type="match status" value="1"/>
</dbReference>
<protein>
    <submittedName>
        <fullName evidence="6">Aminotransferase class IV</fullName>
    </submittedName>
</protein>
<name>A0ABD6DGX2_9EURY</name>
<dbReference type="PANTHER" id="PTHR42743">
    <property type="entry name" value="AMINO-ACID AMINOTRANSFERASE"/>
    <property type="match status" value="1"/>
</dbReference>
<dbReference type="GO" id="GO:0008483">
    <property type="term" value="F:transaminase activity"/>
    <property type="evidence" value="ECO:0007669"/>
    <property type="project" value="UniProtKB-KW"/>
</dbReference>
<evidence type="ECO:0000256" key="4">
    <source>
        <dbReference type="RuleBase" id="RU004106"/>
    </source>
</evidence>
<comment type="caution">
    <text evidence="6">The sequence shown here is derived from an EMBL/GenBank/DDBJ whole genome shotgun (WGS) entry which is preliminary data.</text>
</comment>
<dbReference type="FunFam" id="3.20.10.10:FF:000002">
    <property type="entry name" value="D-alanine aminotransferase"/>
    <property type="match status" value="1"/>
</dbReference>
<comment type="similarity">
    <text evidence="2 4">Belongs to the class-IV pyridoxal-phosphate-dependent aminotransferase family.</text>
</comment>
<dbReference type="InterPro" id="IPR018300">
    <property type="entry name" value="Aminotrans_IV_CS"/>
</dbReference>
<dbReference type="AlphaFoldDB" id="A0ABD6DGX2"/>
<dbReference type="InterPro" id="IPR036038">
    <property type="entry name" value="Aminotransferase-like"/>
</dbReference>
<feature type="compositionally biased region" description="Acidic residues" evidence="5">
    <location>
        <begin position="296"/>
        <end position="307"/>
    </location>
</feature>
<dbReference type="CDD" id="cd00449">
    <property type="entry name" value="PLPDE_IV"/>
    <property type="match status" value="1"/>
</dbReference>
<dbReference type="InterPro" id="IPR050571">
    <property type="entry name" value="Class-IV_PLP-Dep_Aminotrnsfr"/>
</dbReference>
<dbReference type="PANTHER" id="PTHR42743:SF11">
    <property type="entry name" value="AMINODEOXYCHORISMATE LYASE"/>
    <property type="match status" value="1"/>
</dbReference>
<evidence type="ECO:0000256" key="1">
    <source>
        <dbReference type="ARBA" id="ARBA00001933"/>
    </source>
</evidence>
<dbReference type="GO" id="GO:0046394">
    <property type="term" value="P:carboxylic acid biosynthetic process"/>
    <property type="evidence" value="ECO:0007669"/>
    <property type="project" value="UniProtKB-ARBA"/>
</dbReference>
<reference evidence="6 7" key="1">
    <citation type="journal article" date="2019" name="Int. J. Syst. Evol. Microbiol.">
        <title>The Global Catalogue of Microorganisms (GCM) 10K type strain sequencing project: providing services to taxonomists for standard genome sequencing and annotation.</title>
        <authorList>
            <consortium name="The Broad Institute Genomics Platform"/>
            <consortium name="The Broad Institute Genome Sequencing Center for Infectious Disease"/>
            <person name="Wu L."/>
            <person name="Ma J."/>
        </authorList>
    </citation>
    <scope>NUCLEOTIDE SEQUENCE [LARGE SCALE GENOMIC DNA]</scope>
    <source>
        <strain evidence="6 7">CGMCC 1.10390</strain>
    </source>
</reference>
<dbReference type="Gene3D" id="3.20.10.10">
    <property type="entry name" value="D-amino Acid Aminotransferase, subunit A, domain 2"/>
    <property type="match status" value="1"/>
</dbReference>
<accession>A0ABD6DGX2</accession>
<sequence>MQYHVDGDLVPAESATVNVRDRGFQYGDAAFETMRAYGGSIFELDAHLDRLAATCDELSLDHGLADGDLRERIDETHAANDLADAYVKLSITRGIQPGTLTAQPDVDPTVVVIVKPLPRGGVGSTPVWDDHAVVQTTKTRKPAANALPPGAKTHNYLNGILARNELVDGSDEALLRDGDGFVAEGAASNLFFVTDSGLHTPTADLPLLPGITRSAVVDLAREESIPVLQGRYEPSEVREADEVFLTNTTWELRPVATVDGIDVGGGPVTTLLQRRFDALVERRHYGGERLSPGETAADEPSDDSTGE</sequence>
<dbReference type="Pfam" id="PF01063">
    <property type="entry name" value="Aminotran_4"/>
    <property type="match status" value="1"/>
</dbReference>
<dbReference type="InterPro" id="IPR043131">
    <property type="entry name" value="BCAT-like_N"/>
</dbReference>
<keyword evidence="6" id="KW-0032">Aminotransferase</keyword>
<comment type="cofactor">
    <cofactor evidence="1">
        <name>pyridoxal 5'-phosphate</name>
        <dbReference type="ChEBI" id="CHEBI:597326"/>
    </cofactor>
</comment>
<feature type="region of interest" description="Disordered" evidence="5">
    <location>
        <begin position="285"/>
        <end position="307"/>
    </location>
</feature>
<organism evidence="6 7">
    <name type="scientific">Haloarchaeobius litoreus</name>
    <dbReference type="NCBI Taxonomy" id="755306"/>
    <lineage>
        <taxon>Archaea</taxon>
        <taxon>Methanobacteriati</taxon>
        <taxon>Methanobacteriota</taxon>
        <taxon>Stenosarchaea group</taxon>
        <taxon>Halobacteria</taxon>
        <taxon>Halobacteriales</taxon>
        <taxon>Halorubellaceae</taxon>
        <taxon>Haloarchaeobius</taxon>
    </lineage>
</organism>
<keyword evidence="7" id="KW-1185">Reference proteome</keyword>